<dbReference type="AlphaFoldDB" id="A0A2U1MPP5"/>
<name>A0A2U1MPP5_ARTAN</name>
<feature type="region of interest" description="Disordered" evidence="4">
    <location>
        <begin position="203"/>
        <end position="223"/>
    </location>
</feature>
<dbReference type="OrthoDB" id="1734943at2759"/>
<protein>
    <submittedName>
        <fullName evidence="5">Uncharacterized protein</fullName>
    </submittedName>
</protein>
<evidence type="ECO:0000313" key="5">
    <source>
        <dbReference type="EMBL" id="PWA63196.1"/>
    </source>
</evidence>
<accession>A0A2U1MPP5</accession>
<proteinExistence type="inferred from homology"/>
<evidence type="ECO:0000313" key="6">
    <source>
        <dbReference type="Proteomes" id="UP000245207"/>
    </source>
</evidence>
<evidence type="ECO:0000256" key="1">
    <source>
        <dbReference type="ARBA" id="ARBA00008553"/>
    </source>
</evidence>
<comment type="similarity">
    <text evidence="1">Belongs to the universal ribosomal protein uL5 family.</text>
</comment>
<feature type="region of interest" description="Disordered" evidence="4">
    <location>
        <begin position="16"/>
        <end position="44"/>
    </location>
</feature>
<sequence length="223" mass="24417">MKKRLEDSRGGVISIASSTGGGYSQNRGGGGYQGGGGDRRRGIGGGRGAIETEIGRGLIQGRLRCTIFVCHMSLRSIMDLGCPSVRGDKAMQLLESCLKFKESELFRCNFSDNRCFDFGIQDHIDLGIKGCCLNASTKHQHSSPNLSAVAIDTKVDRHKNGGKVVQQADRAQSHLIRRRPALVFEGKQSMLAASLKIPPVMRCNDHRHETTPRRNAADRRPSR</sequence>
<keyword evidence="2" id="KW-0689">Ribosomal protein</keyword>
<dbReference type="GO" id="GO:0005840">
    <property type="term" value="C:ribosome"/>
    <property type="evidence" value="ECO:0007669"/>
    <property type="project" value="UniProtKB-KW"/>
</dbReference>
<dbReference type="GO" id="GO:0003735">
    <property type="term" value="F:structural constituent of ribosome"/>
    <property type="evidence" value="ECO:0007669"/>
    <property type="project" value="InterPro"/>
</dbReference>
<reference evidence="5 6" key="1">
    <citation type="journal article" date="2018" name="Mol. Plant">
        <title>The genome of Artemisia annua provides insight into the evolution of Asteraceae family and artemisinin biosynthesis.</title>
        <authorList>
            <person name="Shen Q."/>
            <person name="Zhang L."/>
            <person name="Liao Z."/>
            <person name="Wang S."/>
            <person name="Yan T."/>
            <person name="Shi P."/>
            <person name="Liu M."/>
            <person name="Fu X."/>
            <person name="Pan Q."/>
            <person name="Wang Y."/>
            <person name="Lv Z."/>
            <person name="Lu X."/>
            <person name="Zhang F."/>
            <person name="Jiang W."/>
            <person name="Ma Y."/>
            <person name="Chen M."/>
            <person name="Hao X."/>
            <person name="Li L."/>
            <person name="Tang Y."/>
            <person name="Lv G."/>
            <person name="Zhou Y."/>
            <person name="Sun X."/>
            <person name="Brodelius P.E."/>
            <person name="Rose J.K.C."/>
            <person name="Tang K."/>
        </authorList>
    </citation>
    <scope>NUCLEOTIDE SEQUENCE [LARGE SCALE GENOMIC DNA]</scope>
    <source>
        <strain evidence="6">cv. Huhao1</strain>
        <tissue evidence="5">Leaf</tissue>
    </source>
</reference>
<dbReference type="Proteomes" id="UP000245207">
    <property type="component" value="Unassembled WGS sequence"/>
</dbReference>
<dbReference type="PANTHER" id="PTHR11994">
    <property type="entry name" value="60S RIBOSOMAL PROTEIN L11-RELATED"/>
    <property type="match status" value="1"/>
</dbReference>
<feature type="compositionally biased region" description="Gly residues" evidence="4">
    <location>
        <begin position="19"/>
        <end position="36"/>
    </location>
</feature>
<evidence type="ECO:0000256" key="3">
    <source>
        <dbReference type="ARBA" id="ARBA00023274"/>
    </source>
</evidence>
<dbReference type="STRING" id="35608.A0A2U1MPP5"/>
<keyword evidence="6" id="KW-1185">Reference proteome</keyword>
<dbReference type="GO" id="GO:0006412">
    <property type="term" value="P:translation"/>
    <property type="evidence" value="ECO:0007669"/>
    <property type="project" value="InterPro"/>
</dbReference>
<gene>
    <name evidence="5" type="ORF">CTI12_AA362010</name>
</gene>
<dbReference type="SUPFAM" id="SSF55282">
    <property type="entry name" value="RL5-like"/>
    <property type="match status" value="1"/>
</dbReference>
<evidence type="ECO:0000256" key="4">
    <source>
        <dbReference type="SAM" id="MobiDB-lite"/>
    </source>
</evidence>
<evidence type="ECO:0000256" key="2">
    <source>
        <dbReference type="ARBA" id="ARBA00022980"/>
    </source>
</evidence>
<organism evidence="5 6">
    <name type="scientific">Artemisia annua</name>
    <name type="common">Sweet wormwood</name>
    <dbReference type="NCBI Taxonomy" id="35608"/>
    <lineage>
        <taxon>Eukaryota</taxon>
        <taxon>Viridiplantae</taxon>
        <taxon>Streptophyta</taxon>
        <taxon>Embryophyta</taxon>
        <taxon>Tracheophyta</taxon>
        <taxon>Spermatophyta</taxon>
        <taxon>Magnoliopsida</taxon>
        <taxon>eudicotyledons</taxon>
        <taxon>Gunneridae</taxon>
        <taxon>Pentapetalae</taxon>
        <taxon>asterids</taxon>
        <taxon>campanulids</taxon>
        <taxon>Asterales</taxon>
        <taxon>Asteraceae</taxon>
        <taxon>Asteroideae</taxon>
        <taxon>Anthemideae</taxon>
        <taxon>Artemisiinae</taxon>
        <taxon>Artemisia</taxon>
    </lineage>
</organism>
<dbReference type="Gene3D" id="3.30.1440.10">
    <property type="match status" value="1"/>
</dbReference>
<dbReference type="GO" id="GO:1990904">
    <property type="term" value="C:ribonucleoprotein complex"/>
    <property type="evidence" value="ECO:0007669"/>
    <property type="project" value="UniProtKB-KW"/>
</dbReference>
<comment type="caution">
    <text evidence="5">The sequence shown here is derived from an EMBL/GenBank/DDBJ whole genome shotgun (WGS) entry which is preliminary data.</text>
</comment>
<keyword evidence="3" id="KW-0687">Ribonucleoprotein</keyword>
<dbReference type="EMBL" id="PKPP01004692">
    <property type="protein sequence ID" value="PWA63196.1"/>
    <property type="molecule type" value="Genomic_DNA"/>
</dbReference>
<dbReference type="InterPro" id="IPR022803">
    <property type="entry name" value="Ribosomal_uL5_dom_sf"/>
</dbReference>
<dbReference type="InterPro" id="IPR002132">
    <property type="entry name" value="Ribosomal_uL5"/>
</dbReference>